<evidence type="ECO:0000256" key="7">
    <source>
        <dbReference type="ARBA" id="ARBA00023136"/>
    </source>
</evidence>
<dbReference type="EMBL" id="JACATZ010000001">
    <property type="protein sequence ID" value="NWJ44839.1"/>
    <property type="molecule type" value="Genomic_DNA"/>
</dbReference>
<evidence type="ECO:0000256" key="3">
    <source>
        <dbReference type="ARBA" id="ARBA00022553"/>
    </source>
</evidence>
<evidence type="ECO:0000313" key="10">
    <source>
        <dbReference type="EMBL" id="WJW66721.1"/>
    </source>
</evidence>
<dbReference type="SMART" id="SM00387">
    <property type="entry name" value="HATPase_c"/>
    <property type="match status" value="1"/>
</dbReference>
<dbReference type="PANTHER" id="PTHR43711:SF1">
    <property type="entry name" value="HISTIDINE KINASE 1"/>
    <property type="match status" value="1"/>
</dbReference>
<accession>A0A8T7LZ83</accession>
<evidence type="ECO:0000256" key="4">
    <source>
        <dbReference type="ARBA" id="ARBA00022679"/>
    </source>
</evidence>
<keyword evidence="3" id="KW-0597">Phosphoprotein</keyword>
<dbReference type="CDD" id="cd00075">
    <property type="entry name" value="HATPase"/>
    <property type="match status" value="1"/>
</dbReference>
<dbReference type="SUPFAM" id="SSF55874">
    <property type="entry name" value="ATPase domain of HSP90 chaperone/DNA topoisomerase II/histidine kinase"/>
    <property type="match status" value="1"/>
</dbReference>
<evidence type="ECO:0000313" key="9">
    <source>
        <dbReference type="EMBL" id="NWJ44839.1"/>
    </source>
</evidence>
<reference evidence="9 11" key="1">
    <citation type="submission" date="2020-06" db="EMBL/GenBank/DDBJ databases">
        <title>Anoxygenic phototrophic Chloroflexota member uses a Type I reaction center.</title>
        <authorList>
            <person name="Tsuji J.M."/>
            <person name="Shaw N.A."/>
            <person name="Nagashima S."/>
            <person name="Venkiteswaran J."/>
            <person name="Schiff S.L."/>
            <person name="Hanada S."/>
            <person name="Tank M."/>
            <person name="Neufeld J.D."/>
        </authorList>
    </citation>
    <scope>NUCLEOTIDE SEQUENCE [LARGE SCALE GENOMIC DNA]</scope>
    <source>
        <strain evidence="9">L227-S17</strain>
    </source>
</reference>
<dbReference type="Pfam" id="PF14361">
    <property type="entry name" value="RsbRD_N"/>
    <property type="match status" value="1"/>
</dbReference>
<keyword evidence="5" id="KW-0418">Kinase</keyword>
<name>A0A8T7LZ83_9CHLR</name>
<dbReference type="SUPFAM" id="SSF55781">
    <property type="entry name" value="GAF domain-like"/>
    <property type="match status" value="1"/>
</dbReference>
<keyword evidence="10" id="KW-0547">Nucleotide-binding</keyword>
<dbReference type="SMART" id="SM00388">
    <property type="entry name" value="HisKA"/>
    <property type="match status" value="1"/>
</dbReference>
<dbReference type="Pfam" id="PF01590">
    <property type="entry name" value="GAF"/>
    <property type="match status" value="1"/>
</dbReference>
<dbReference type="InterPro" id="IPR004358">
    <property type="entry name" value="Sig_transdc_His_kin-like_C"/>
</dbReference>
<dbReference type="PANTHER" id="PTHR43711">
    <property type="entry name" value="TWO-COMPONENT HISTIDINE KINASE"/>
    <property type="match status" value="1"/>
</dbReference>
<dbReference type="EMBL" id="CP128399">
    <property type="protein sequence ID" value="WJW66721.1"/>
    <property type="molecule type" value="Genomic_DNA"/>
</dbReference>
<evidence type="ECO:0000313" key="11">
    <source>
        <dbReference type="Proteomes" id="UP000521676"/>
    </source>
</evidence>
<dbReference type="CDD" id="cd00082">
    <property type="entry name" value="HisKA"/>
    <property type="match status" value="1"/>
</dbReference>
<gene>
    <name evidence="9" type="ORF">HXX08_03085</name>
    <name evidence="10" type="ORF">OZ401_002536</name>
</gene>
<dbReference type="Gene3D" id="1.10.490.70">
    <property type="entry name" value="Histidine kinase N-terminal domain"/>
    <property type="match status" value="1"/>
</dbReference>
<proteinExistence type="predicted"/>
<dbReference type="InterPro" id="IPR005467">
    <property type="entry name" value="His_kinase_dom"/>
</dbReference>
<dbReference type="GO" id="GO:0005524">
    <property type="term" value="F:ATP binding"/>
    <property type="evidence" value="ECO:0007669"/>
    <property type="project" value="UniProtKB-KW"/>
</dbReference>
<evidence type="ECO:0000259" key="8">
    <source>
        <dbReference type="PROSITE" id="PS50109"/>
    </source>
</evidence>
<dbReference type="Gene3D" id="1.10.287.130">
    <property type="match status" value="1"/>
</dbReference>
<dbReference type="InterPro" id="IPR003018">
    <property type="entry name" value="GAF"/>
</dbReference>
<comment type="catalytic activity">
    <reaction evidence="1">
        <text>ATP + protein L-histidine = ADP + protein N-phospho-L-histidine.</text>
        <dbReference type="EC" id="2.7.13.3"/>
    </reaction>
</comment>
<evidence type="ECO:0000313" key="12">
    <source>
        <dbReference type="Proteomes" id="UP001431572"/>
    </source>
</evidence>
<dbReference type="Proteomes" id="UP001431572">
    <property type="component" value="Chromosome 1"/>
</dbReference>
<evidence type="ECO:0000256" key="2">
    <source>
        <dbReference type="ARBA" id="ARBA00012438"/>
    </source>
</evidence>
<dbReference type="EC" id="2.7.13.3" evidence="2"/>
<dbReference type="InterPro" id="IPR025751">
    <property type="entry name" value="RsbRD_N_dom"/>
</dbReference>
<keyword evidence="10" id="KW-0067">ATP-binding</keyword>
<dbReference type="AlphaFoldDB" id="A0A8T7LZ83"/>
<dbReference type="InterPro" id="IPR036097">
    <property type="entry name" value="HisK_dim/P_sf"/>
</dbReference>
<protein>
    <recommendedName>
        <fullName evidence="2">histidine kinase</fullName>
        <ecNumber evidence="2">2.7.13.3</ecNumber>
    </recommendedName>
</protein>
<dbReference type="PROSITE" id="PS50109">
    <property type="entry name" value="HIS_KIN"/>
    <property type="match status" value="1"/>
</dbReference>
<dbReference type="InterPro" id="IPR029016">
    <property type="entry name" value="GAF-like_dom_sf"/>
</dbReference>
<dbReference type="Gene3D" id="3.30.565.10">
    <property type="entry name" value="Histidine kinase-like ATPase, C-terminal domain"/>
    <property type="match status" value="1"/>
</dbReference>
<dbReference type="InterPro" id="IPR050736">
    <property type="entry name" value="Sensor_HK_Regulatory"/>
</dbReference>
<dbReference type="FunFam" id="1.10.287.130:FF:000001">
    <property type="entry name" value="Two-component sensor histidine kinase"/>
    <property type="match status" value="1"/>
</dbReference>
<keyword evidence="6" id="KW-0902">Two-component regulatory system</keyword>
<dbReference type="Gene3D" id="3.30.450.40">
    <property type="match status" value="1"/>
</dbReference>
<dbReference type="RefSeq" id="WP_341468613.1">
    <property type="nucleotide sequence ID" value="NZ_CP128399.1"/>
</dbReference>
<sequence>MSQNSGYNQSKDNASSLTNVAKFLKKDSQRILNEWWEAIKKESPSFAELEKLRNPELYHEQSLELIIKALMAYTRKEQDTLLDQVNRMAREMASERLRQGFQMKDLLMSLAVFRRAVLDSVQRMLQSRLWVAFPASVMQMEKRINEAMDIQVAAVAEAYMTARDSIIRHREETMRFHNYQLGKLNDLSNRIGQTLDMVKVMNSAAAALCEMAELSAGAVALHDQKAGHPLVHPDYGHHGCTNEIINWLNSSLFVEISGEIVERERPLVVMSVADDARFSNAVAFGVSSLLCIPLKSADKIVGVMYGVDYIVRDFSPHEVNLLLTFANQAALAIENARLYTEVQIAYVELKELDRVKDEFVSIASHEIRTPLALIKGYASTLLRAEQLKLSPEKEQRFINGIDEASNRLITLIDNLLSVSRIESGRFRINPQPVNAREAINHAVSTFQGQLGNHELELDLVHDEARARCNRDQFEQVIINLVSNAIKYSPEGAKISISTRRIDNGEKVEIRVSDQGSGIAQEHLMRIFEKFYRVETGLTRKTQGTGLGLYICKNIITSYGGEIWAESAVGQGTTFVITLQVWKVDAE</sequence>
<dbReference type="SMART" id="SM00065">
    <property type="entry name" value="GAF"/>
    <property type="match status" value="1"/>
</dbReference>
<keyword evidence="4" id="KW-0808">Transferase</keyword>
<dbReference type="Pfam" id="PF02518">
    <property type="entry name" value="HATPase_c"/>
    <property type="match status" value="1"/>
</dbReference>
<organism evidence="9 11">
    <name type="scientific">Candidatus Chlorohelix allophototropha</name>
    <dbReference type="NCBI Taxonomy" id="3003348"/>
    <lineage>
        <taxon>Bacteria</taxon>
        <taxon>Bacillati</taxon>
        <taxon>Chloroflexota</taxon>
        <taxon>Chloroflexia</taxon>
        <taxon>Candidatus Chloroheliales</taxon>
        <taxon>Candidatus Chloroheliaceae</taxon>
        <taxon>Candidatus Chlorohelix</taxon>
    </lineage>
</organism>
<feature type="domain" description="Histidine kinase" evidence="8">
    <location>
        <begin position="362"/>
        <end position="582"/>
    </location>
</feature>
<evidence type="ECO:0000256" key="1">
    <source>
        <dbReference type="ARBA" id="ARBA00000085"/>
    </source>
</evidence>
<reference evidence="10" key="2">
    <citation type="journal article" date="2024" name="Nature">
        <title>Anoxygenic phototroph of the Chloroflexota uses a type I reaction centre.</title>
        <authorList>
            <person name="Tsuji J.M."/>
            <person name="Shaw N.A."/>
            <person name="Nagashima S."/>
            <person name="Venkiteswaran J.J."/>
            <person name="Schiff S.L."/>
            <person name="Watanabe T."/>
            <person name="Fukui M."/>
            <person name="Hanada S."/>
            <person name="Tank M."/>
            <person name="Neufeld J.D."/>
        </authorList>
    </citation>
    <scope>NUCLEOTIDE SEQUENCE</scope>
    <source>
        <strain evidence="10">L227-S17</strain>
    </source>
</reference>
<dbReference type="InterPro" id="IPR003661">
    <property type="entry name" value="HisK_dim/P_dom"/>
</dbReference>
<keyword evidence="7" id="KW-0472">Membrane</keyword>
<keyword evidence="12" id="KW-1185">Reference proteome</keyword>
<dbReference type="FunFam" id="3.30.565.10:FF:000006">
    <property type="entry name" value="Sensor histidine kinase WalK"/>
    <property type="match status" value="1"/>
</dbReference>
<dbReference type="InterPro" id="IPR003594">
    <property type="entry name" value="HATPase_dom"/>
</dbReference>
<dbReference type="GO" id="GO:0000155">
    <property type="term" value="F:phosphorelay sensor kinase activity"/>
    <property type="evidence" value="ECO:0007669"/>
    <property type="project" value="InterPro"/>
</dbReference>
<evidence type="ECO:0000256" key="5">
    <source>
        <dbReference type="ARBA" id="ARBA00022777"/>
    </source>
</evidence>
<dbReference type="PRINTS" id="PR00344">
    <property type="entry name" value="BCTRLSENSOR"/>
</dbReference>
<dbReference type="SUPFAM" id="SSF47384">
    <property type="entry name" value="Homodimeric domain of signal transducing histidine kinase"/>
    <property type="match status" value="1"/>
</dbReference>
<dbReference type="InterPro" id="IPR036890">
    <property type="entry name" value="HATPase_C_sf"/>
</dbReference>
<dbReference type="Proteomes" id="UP000521676">
    <property type="component" value="Unassembled WGS sequence"/>
</dbReference>
<evidence type="ECO:0000256" key="6">
    <source>
        <dbReference type="ARBA" id="ARBA00023012"/>
    </source>
</evidence>
<dbReference type="Pfam" id="PF00512">
    <property type="entry name" value="HisKA"/>
    <property type="match status" value="1"/>
</dbReference>